<proteinExistence type="predicted"/>
<evidence type="ECO:0000313" key="2">
    <source>
        <dbReference type="Proteomes" id="UP000703269"/>
    </source>
</evidence>
<dbReference type="AlphaFoldDB" id="A0A9P3GDF2"/>
<dbReference type="EMBL" id="BPQB01000025">
    <property type="protein sequence ID" value="GJE92309.1"/>
    <property type="molecule type" value="Genomic_DNA"/>
</dbReference>
<dbReference type="OrthoDB" id="3051604at2759"/>
<dbReference type="Proteomes" id="UP000703269">
    <property type="component" value="Unassembled WGS sequence"/>
</dbReference>
<organism evidence="1 2">
    <name type="scientific">Phanerochaete sordida</name>
    <dbReference type="NCBI Taxonomy" id="48140"/>
    <lineage>
        <taxon>Eukaryota</taxon>
        <taxon>Fungi</taxon>
        <taxon>Dikarya</taxon>
        <taxon>Basidiomycota</taxon>
        <taxon>Agaricomycotina</taxon>
        <taxon>Agaricomycetes</taxon>
        <taxon>Polyporales</taxon>
        <taxon>Phanerochaetaceae</taxon>
        <taxon>Phanerochaete</taxon>
    </lineage>
</organism>
<accession>A0A9P3GDF2</accession>
<evidence type="ECO:0000313" key="1">
    <source>
        <dbReference type="EMBL" id="GJE92309.1"/>
    </source>
</evidence>
<reference evidence="1 2" key="1">
    <citation type="submission" date="2021-08" db="EMBL/GenBank/DDBJ databases">
        <title>Draft Genome Sequence of Phanerochaete sordida strain YK-624.</title>
        <authorList>
            <person name="Mori T."/>
            <person name="Dohra H."/>
            <person name="Suzuki T."/>
            <person name="Kawagishi H."/>
            <person name="Hirai H."/>
        </authorList>
    </citation>
    <scope>NUCLEOTIDE SEQUENCE [LARGE SCALE GENOMIC DNA]</scope>
    <source>
        <strain evidence="1 2">YK-624</strain>
    </source>
</reference>
<protein>
    <submittedName>
        <fullName evidence="1">Uncharacterized protein</fullName>
    </submittedName>
</protein>
<keyword evidence="2" id="KW-1185">Reference proteome</keyword>
<comment type="caution">
    <text evidence="1">The sequence shown here is derived from an EMBL/GenBank/DDBJ whole genome shotgun (WGS) entry which is preliminary data.</text>
</comment>
<name>A0A9P3GDF2_9APHY</name>
<gene>
    <name evidence="1" type="ORF">PsYK624_084630</name>
</gene>
<sequence length="166" mass="18382">MLNTLSLHMAHMVPQPALSDAAAEPTWPTPRHVPRRRITEEELQQKAEMKQRRKEWEATLRPFVVSDPERGVCFPRGTEVMYLGDAMGYFALSMREAATLPYQLLPQREGTPERTRGARAVVPLASLAVLVQERADAAGVPMPADAPVGVMRCTGTGDAYPCPRKC</sequence>